<evidence type="ECO:0000313" key="2">
    <source>
        <dbReference type="EMBL" id="EKU48195.1"/>
    </source>
</evidence>
<dbReference type="Gene3D" id="3.90.1150.200">
    <property type="match status" value="1"/>
</dbReference>
<reference evidence="2 3" key="1">
    <citation type="journal article" date="2013" name="Genome Announc.">
        <title>Genome Sequence of Staphylococcus massiliensis Strain S46, Isolated from the Surface of Healthy Human Skin.</title>
        <authorList>
            <person name="Srivastav R."/>
            <person name="Singh A."/>
            <person name="Jangir P.K."/>
            <person name="Kumari C."/>
            <person name="Muduli S."/>
            <person name="Sharma R."/>
        </authorList>
    </citation>
    <scope>NUCLEOTIDE SEQUENCE [LARGE SCALE GENOMIC DNA]</scope>
    <source>
        <strain evidence="2 3">S46</strain>
    </source>
</reference>
<dbReference type="Proteomes" id="UP000009885">
    <property type="component" value="Unassembled WGS sequence"/>
</dbReference>
<evidence type="ECO:0000259" key="1">
    <source>
        <dbReference type="Pfam" id="PF08818"/>
    </source>
</evidence>
<dbReference type="STRING" id="1229783.C273_05797"/>
<dbReference type="AlphaFoldDB" id="K9B334"/>
<organism evidence="2 3">
    <name type="scientific">Staphylococcus massiliensis S46</name>
    <dbReference type="NCBI Taxonomy" id="1229783"/>
    <lineage>
        <taxon>Bacteria</taxon>
        <taxon>Bacillati</taxon>
        <taxon>Bacillota</taxon>
        <taxon>Bacilli</taxon>
        <taxon>Bacillales</taxon>
        <taxon>Staphylococcaceae</taxon>
        <taxon>Staphylococcus</taxon>
    </lineage>
</organism>
<protein>
    <recommendedName>
        <fullName evidence="1">YdhG-like domain-containing protein</fullName>
    </recommendedName>
</protein>
<accession>K9B334</accession>
<proteinExistence type="predicted"/>
<comment type="caution">
    <text evidence="2">The sequence shown here is derived from an EMBL/GenBank/DDBJ whole genome shotgun (WGS) entry which is preliminary data.</text>
</comment>
<dbReference type="EMBL" id="AMSQ01000007">
    <property type="protein sequence ID" value="EKU48195.1"/>
    <property type="molecule type" value="Genomic_DNA"/>
</dbReference>
<evidence type="ECO:0000313" key="3">
    <source>
        <dbReference type="Proteomes" id="UP000009885"/>
    </source>
</evidence>
<dbReference type="RefSeq" id="WP_009383318.1">
    <property type="nucleotide sequence ID" value="NZ_AMSQ01000007.1"/>
</dbReference>
<sequence>MFSKIYDKFENKDHRETFMKVVEWVHETYPNLEKQVKWNQPMYANNGTFIIAFSFAKKHFSVAPETVTIHKFAPDLKKANYEFTDNIIKIKWDQEVDYTLLQNMIDFNIEDKANCTTFWRK</sequence>
<keyword evidence="3" id="KW-1185">Reference proteome</keyword>
<dbReference type="InterPro" id="IPR014922">
    <property type="entry name" value="YdhG-like"/>
</dbReference>
<dbReference type="PATRIC" id="fig|1229783.3.peg.1170"/>
<dbReference type="SUPFAM" id="SSF159888">
    <property type="entry name" value="YdhG-like"/>
    <property type="match status" value="1"/>
</dbReference>
<dbReference type="eggNOG" id="COG5646">
    <property type="taxonomic scope" value="Bacteria"/>
</dbReference>
<name>K9B334_9STAP</name>
<feature type="domain" description="YdhG-like" evidence="1">
    <location>
        <begin position="14"/>
        <end position="109"/>
    </location>
</feature>
<dbReference type="Pfam" id="PF08818">
    <property type="entry name" value="DUF1801"/>
    <property type="match status" value="1"/>
</dbReference>
<gene>
    <name evidence="2" type="ORF">C273_05797</name>
</gene>
<dbReference type="OrthoDB" id="384795at2"/>